<feature type="transmembrane region" description="Helical" evidence="2">
    <location>
        <begin position="103"/>
        <end position="121"/>
    </location>
</feature>
<feature type="transmembrane region" description="Helical" evidence="2">
    <location>
        <begin position="57"/>
        <end position="77"/>
    </location>
</feature>
<feature type="compositionally biased region" description="Basic and acidic residues" evidence="1">
    <location>
        <begin position="1"/>
        <end position="11"/>
    </location>
</feature>
<keyword evidence="4" id="KW-1185">Reference proteome</keyword>
<proteinExistence type="predicted"/>
<dbReference type="EMBL" id="AENY02000002">
    <property type="protein sequence ID" value="EKP95733.1"/>
    <property type="molecule type" value="Genomic_DNA"/>
</dbReference>
<evidence type="ECO:0000313" key="4">
    <source>
        <dbReference type="Proteomes" id="UP000005710"/>
    </source>
</evidence>
<reference evidence="3" key="2">
    <citation type="submission" date="2012-10" db="EMBL/GenBank/DDBJ databases">
        <title>Improved high-quality draft of Thermaerobacter subterraneus C21, DSM 13965.</title>
        <authorList>
            <consortium name="DOE Joint Genome Institute"/>
            <person name="Eisen J."/>
            <person name="Huntemann M."/>
            <person name="Wei C.-L."/>
            <person name="Han J."/>
            <person name="Detter J.C."/>
            <person name="Han C."/>
            <person name="Tapia R."/>
            <person name="Chen A."/>
            <person name="Kyrpides N."/>
            <person name="Mavromatis K."/>
            <person name="Markowitz V."/>
            <person name="Szeto E."/>
            <person name="Ivanova N."/>
            <person name="Mikhailova N."/>
            <person name="Ovchinnikova G."/>
            <person name="Pagani I."/>
            <person name="Pati A."/>
            <person name="Goodwin L."/>
            <person name="Nordberg H.P."/>
            <person name="Cantor M.N."/>
            <person name="Hua S.X."/>
            <person name="Woyke T."/>
            <person name="Eisen J."/>
            <person name="Klenk H.-P."/>
        </authorList>
    </citation>
    <scope>NUCLEOTIDE SEQUENCE [LARGE SCALE GENOMIC DNA]</scope>
    <source>
        <strain evidence="3">DSM 13965</strain>
    </source>
</reference>
<dbReference type="RefSeq" id="WP_006903762.1">
    <property type="nucleotide sequence ID" value="NZ_JH976535.1"/>
</dbReference>
<evidence type="ECO:0000256" key="2">
    <source>
        <dbReference type="SAM" id="Phobius"/>
    </source>
</evidence>
<keyword evidence="2" id="KW-0472">Membrane</keyword>
<feature type="region of interest" description="Disordered" evidence="1">
    <location>
        <begin position="1"/>
        <end position="20"/>
    </location>
</feature>
<keyword evidence="2" id="KW-0812">Transmembrane</keyword>
<dbReference type="STRING" id="867903.ThesuDRAFT_01492"/>
<comment type="caution">
    <text evidence="3">The sequence shown here is derived from an EMBL/GenBank/DDBJ whole genome shotgun (WGS) entry which is preliminary data.</text>
</comment>
<reference evidence="3" key="1">
    <citation type="submission" date="2010-10" db="EMBL/GenBank/DDBJ databases">
        <authorList>
            <consortium name="US DOE Joint Genome Institute (JGI-PGF)"/>
            <person name="Lucas S."/>
            <person name="Copeland A."/>
            <person name="Lapidus A."/>
            <person name="Bruce D."/>
            <person name="Goodwin L."/>
            <person name="Pitluck S."/>
            <person name="Kyrpides N."/>
            <person name="Mavromatis K."/>
            <person name="Detter J.C."/>
            <person name="Han C."/>
            <person name="Land M."/>
            <person name="Hauser L."/>
            <person name="Markowitz V."/>
            <person name="Cheng J.-F."/>
            <person name="Hugenholtz P."/>
            <person name="Woyke T."/>
            <person name="Wu D."/>
            <person name="Pukall R."/>
            <person name="Wahrenburg C."/>
            <person name="Brambilla E."/>
            <person name="Klenk H.-P."/>
            <person name="Eisen J.A."/>
        </authorList>
    </citation>
    <scope>NUCLEOTIDE SEQUENCE [LARGE SCALE GENOMIC DNA]</scope>
    <source>
        <strain evidence="3">DSM 13965</strain>
    </source>
</reference>
<accession>K6Q381</accession>
<protein>
    <submittedName>
        <fullName evidence="3">Uncharacterized protein</fullName>
    </submittedName>
</protein>
<feature type="transmembrane region" description="Helical" evidence="2">
    <location>
        <begin position="24"/>
        <end position="45"/>
    </location>
</feature>
<sequence>MARPEKPRSLEPEAPGRGAGPARWLVPVAAALALGALTALAVFLWPGPFRREVLGRALAVEVALVLLSALNYSGFLWGRRTFLELVTAQPHPPPEELARRDELFVQLALAGAVLFLLWLLAAG</sequence>
<dbReference type="HOGENOM" id="CLU_148733_0_0_9"/>
<dbReference type="AlphaFoldDB" id="K6Q381"/>
<name>K6Q381_9FIRM</name>
<keyword evidence="2" id="KW-1133">Transmembrane helix</keyword>
<organism evidence="3 4">
    <name type="scientific">Thermaerobacter subterraneus DSM 13965</name>
    <dbReference type="NCBI Taxonomy" id="867903"/>
    <lineage>
        <taxon>Bacteria</taxon>
        <taxon>Bacillati</taxon>
        <taxon>Bacillota</taxon>
        <taxon>Clostridia</taxon>
        <taxon>Eubacteriales</taxon>
        <taxon>Clostridiales Family XVII. Incertae Sedis</taxon>
        <taxon>Thermaerobacter</taxon>
    </lineage>
</organism>
<gene>
    <name evidence="3" type="ORF">ThesuDRAFT_01492</name>
</gene>
<evidence type="ECO:0000313" key="3">
    <source>
        <dbReference type="EMBL" id="EKP95733.1"/>
    </source>
</evidence>
<evidence type="ECO:0000256" key="1">
    <source>
        <dbReference type="SAM" id="MobiDB-lite"/>
    </source>
</evidence>
<dbReference type="Proteomes" id="UP000005710">
    <property type="component" value="Unassembled WGS sequence"/>
</dbReference>